<organism evidence="1 2">
    <name type="scientific">Crypturellus undulatus</name>
    <dbReference type="NCBI Taxonomy" id="48396"/>
    <lineage>
        <taxon>Eukaryota</taxon>
        <taxon>Metazoa</taxon>
        <taxon>Chordata</taxon>
        <taxon>Craniata</taxon>
        <taxon>Vertebrata</taxon>
        <taxon>Euteleostomi</taxon>
        <taxon>Archelosauria</taxon>
        <taxon>Archosauria</taxon>
        <taxon>Dinosauria</taxon>
        <taxon>Saurischia</taxon>
        <taxon>Theropoda</taxon>
        <taxon>Coelurosauria</taxon>
        <taxon>Aves</taxon>
        <taxon>Palaeognathae</taxon>
        <taxon>Tinamiformes</taxon>
        <taxon>Tinamidae</taxon>
        <taxon>Crypturellus</taxon>
    </lineage>
</organism>
<proteinExistence type="predicted"/>
<name>A0A7K4M5G3_9AVES</name>
<sequence>VPFSRYYLNCPVESHYATYNWYHNDFLVKTCNNSHPQQDCFHFIQNVSHAHYGRYVCVSEEDGFRQALVKERLVGQLRFMSQKGRAAAALGSWLRPLLALALVGLLH</sequence>
<gene>
    <name evidence="1" type="primary">Sema7a</name>
    <name evidence="1" type="ORF">CRYUND_R15244</name>
</gene>
<dbReference type="Gene3D" id="2.60.40.10">
    <property type="entry name" value="Immunoglobulins"/>
    <property type="match status" value="1"/>
</dbReference>
<evidence type="ECO:0000313" key="2">
    <source>
        <dbReference type="Proteomes" id="UP000534426"/>
    </source>
</evidence>
<keyword evidence="2" id="KW-1185">Reference proteome</keyword>
<feature type="non-terminal residue" evidence="1">
    <location>
        <position position="107"/>
    </location>
</feature>
<accession>A0A7K4M5G3</accession>
<feature type="non-terminal residue" evidence="1">
    <location>
        <position position="1"/>
    </location>
</feature>
<dbReference type="AlphaFoldDB" id="A0A7K4M5G3"/>
<protein>
    <submittedName>
        <fullName evidence="1">SEM7A protein</fullName>
    </submittedName>
</protein>
<comment type="caution">
    <text evidence="1">The sequence shown here is derived from an EMBL/GenBank/DDBJ whole genome shotgun (WGS) entry which is preliminary data.</text>
</comment>
<dbReference type="Proteomes" id="UP000534426">
    <property type="component" value="Unassembled WGS sequence"/>
</dbReference>
<dbReference type="EMBL" id="VWPW01084761">
    <property type="protein sequence ID" value="NWJ12214.1"/>
    <property type="molecule type" value="Genomic_DNA"/>
</dbReference>
<dbReference type="InterPro" id="IPR013783">
    <property type="entry name" value="Ig-like_fold"/>
</dbReference>
<dbReference type="SUPFAM" id="SSF48726">
    <property type="entry name" value="Immunoglobulin"/>
    <property type="match status" value="1"/>
</dbReference>
<reference evidence="1 2" key="1">
    <citation type="submission" date="2019-09" db="EMBL/GenBank/DDBJ databases">
        <title>Bird 10,000 Genomes (B10K) Project - Family phase.</title>
        <authorList>
            <person name="Zhang G."/>
        </authorList>
    </citation>
    <scope>NUCLEOTIDE SEQUENCE [LARGE SCALE GENOMIC DNA]</scope>
    <source>
        <strain evidence="1">B10K-MSB-37135</strain>
        <tissue evidence="1">Heart</tissue>
    </source>
</reference>
<evidence type="ECO:0000313" key="1">
    <source>
        <dbReference type="EMBL" id="NWJ12214.1"/>
    </source>
</evidence>
<dbReference type="InterPro" id="IPR036179">
    <property type="entry name" value="Ig-like_dom_sf"/>
</dbReference>